<feature type="transmembrane region" description="Helical" evidence="1">
    <location>
        <begin position="36"/>
        <end position="54"/>
    </location>
</feature>
<feature type="domain" description="GGDEF" evidence="2">
    <location>
        <begin position="95"/>
        <end position="225"/>
    </location>
</feature>
<dbReference type="CDD" id="cd01949">
    <property type="entry name" value="GGDEF"/>
    <property type="match status" value="1"/>
</dbReference>
<dbReference type="Pfam" id="PF00990">
    <property type="entry name" value="GGDEF"/>
    <property type="match status" value="1"/>
</dbReference>
<evidence type="ECO:0000313" key="3">
    <source>
        <dbReference type="EMBL" id="MBO7748753.1"/>
    </source>
</evidence>
<dbReference type="EMBL" id="JAGGDJ010000072">
    <property type="protein sequence ID" value="MBO7748753.1"/>
    <property type="molecule type" value="Genomic_DNA"/>
</dbReference>
<keyword evidence="1" id="KW-0472">Membrane</keyword>
<protein>
    <submittedName>
        <fullName evidence="3">GGDEF domain-containing protein</fullName>
    </submittedName>
</protein>
<gene>
    <name evidence="3" type="ORF">I8J29_31745</name>
</gene>
<dbReference type="NCBIfam" id="TIGR00254">
    <property type="entry name" value="GGDEF"/>
    <property type="match status" value="1"/>
</dbReference>
<dbReference type="InterPro" id="IPR000160">
    <property type="entry name" value="GGDEF_dom"/>
</dbReference>
<dbReference type="PROSITE" id="PS50887">
    <property type="entry name" value="GGDEF"/>
    <property type="match status" value="1"/>
</dbReference>
<accession>A0ABS3WKJ8</accession>
<evidence type="ECO:0000313" key="4">
    <source>
        <dbReference type="Proteomes" id="UP000670947"/>
    </source>
</evidence>
<dbReference type="Gene3D" id="3.30.70.270">
    <property type="match status" value="1"/>
</dbReference>
<organism evidence="3 4">
    <name type="scientific">Paenibacillus artemisiicola</name>
    <dbReference type="NCBI Taxonomy" id="1172618"/>
    <lineage>
        <taxon>Bacteria</taxon>
        <taxon>Bacillati</taxon>
        <taxon>Bacillota</taxon>
        <taxon>Bacilli</taxon>
        <taxon>Bacillales</taxon>
        <taxon>Paenibacillaceae</taxon>
        <taxon>Paenibacillus</taxon>
    </lineage>
</organism>
<keyword evidence="1" id="KW-0812">Transmembrane</keyword>
<dbReference type="SUPFAM" id="SSF55073">
    <property type="entry name" value="Nucleotide cyclase"/>
    <property type="match status" value="1"/>
</dbReference>
<comment type="caution">
    <text evidence="3">The sequence shown here is derived from an EMBL/GenBank/DDBJ whole genome shotgun (WGS) entry which is preliminary data.</text>
</comment>
<proteinExistence type="predicted"/>
<dbReference type="InterPro" id="IPR029787">
    <property type="entry name" value="Nucleotide_cyclase"/>
</dbReference>
<keyword evidence="4" id="KW-1185">Reference proteome</keyword>
<keyword evidence="1" id="KW-1133">Transmembrane helix</keyword>
<sequence length="228" mass="24773">MAKNGQVVGAAAALGMTAASAGLCYMASQGRALLPVEAGLGAFAAVVLSAGWLLGRCYDRLKTDATVDALTGVYNRRFIETTFRKLQRQASRKRKRMAVMLLDVNDFKDVNDRFGHQQGDSALALIAETLRLCAERGEFVGRWGGDEFILICPYADDKAIERITKRIHDQLLAVSRKIGLRLSVSTGCSVFPDHGKDLGQLTLAADKKMYADKYASKTQEAEPAALQA</sequence>
<evidence type="ECO:0000259" key="2">
    <source>
        <dbReference type="PROSITE" id="PS50887"/>
    </source>
</evidence>
<dbReference type="PANTHER" id="PTHR45138">
    <property type="entry name" value="REGULATORY COMPONENTS OF SENSORY TRANSDUCTION SYSTEM"/>
    <property type="match status" value="1"/>
</dbReference>
<evidence type="ECO:0000256" key="1">
    <source>
        <dbReference type="SAM" id="Phobius"/>
    </source>
</evidence>
<dbReference type="InterPro" id="IPR050469">
    <property type="entry name" value="Diguanylate_Cyclase"/>
</dbReference>
<name>A0ABS3WKJ8_9BACL</name>
<dbReference type="Proteomes" id="UP000670947">
    <property type="component" value="Unassembled WGS sequence"/>
</dbReference>
<reference evidence="3 4" key="1">
    <citation type="submission" date="2021-03" db="EMBL/GenBank/DDBJ databases">
        <title>Paenibacillus artemisicola MWE-103 whole genome sequence.</title>
        <authorList>
            <person name="Ham Y.J."/>
        </authorList>
    </citation>
    <scope>NUCLEOTIDE SEQUENCE [LARGE SCALE GENOMIC DNA]</scope>
    <source>
        <strain evidence="3 4">MWE-103</strain>
    </source>
</reference>
<dbReference type="InterPro" id="IPR043128">
    <property type="entry name" value="Rev_trsase/Diguanyl_cyclase"/>
</dbReference>
<dbReference type="PANTHER" id="PTHR45138:SF9">
    <property type="entry name" value="DIGUANYLATE CYCLASE DGCM-RELATED"/>
    <property type="match status" value="1"/>
</dbReference>
<dbReference type="RefSeq" id="WP_208851279.1">
    <property type="nucleotide sequence ID" value="NZ_JAGGDJ010000072.1"/>
</dbReference>
<dbReference type="SMART" id="SM00267">
    <property type="entry name" value="GGDEF"/>
    <property type="match status" value="1"/>
</dbReference>